<comment type="caution">
    <text evidence="3">The sequence shown here is derived from an EMBL/GenBank/DDBJ whole genome shotgun (WGS) entry which is preliminary data.</text>
</comment>
<evidence type="ECO:0000313" key="3">
    <source>
        <dbReference type="EMBL" id="GAA2958178.1"/>
    </source>
</evidence>
<keyword evidence="2" id="KW-0812">Transmembrane</keyword>
<accession>A0ABP6K085</accession>
<keyword evidence="4" id="KW-1185">Reference proteome</keyword>
<evidence type="ECO:0000256" key="2">
    <source>
        <dbReference type="SAM" id="Phobius"/>
    </source>
</evidence>
<feature type="region of interest" description="Disordered" evidence="1">
    <location>
        <begin position="57"/>
        <end position="95"/>
    </location>
</feature>
<reference evidence="4" key="1">
    <citation type="journal article" date="2019" name="Int. J. Syst. Evol. Microbiol.">
        <title>The Global Catalogue of Microorganisms (GCM) 10K type strain sequencing project: providing services to taxonomists for standard genome sequencing and annotation.</title>
        <authorList>
            <consortium name="The Broad Institute Genomics Platform"/>
            <consortium name="The Broad Institute Genome Sequencing Center for Infectious Disease"/>
            <person name="Wu L."/>
            <person name="Ma J."/>
        </authorList>
    </citation>
    <scope>NUCLEOTIDE SEQUENCE [LARGE SCALE GENOMIC DNA]</scope>
    <source>
        <strain evidence="4">JCM 9088</strain>
    </source>
</reference>
<evidence type="ECO:0008006" key="5">
    <source>
        <dbReference type="Google" id="ProtNLM"/>
    </source>
</evidence>
<evidence type="ECO:0000256" key="1">
    <source>
        <dbReference type="SAM" id="MobiDB-lite"/>
    </source>
</evidence>
<dbReference type="EMBL" id="BAAAUD010000047">
    <property type="protein sequence ID" value="GAA2958178.1"/>
    <property type="molecule type" value="Genomic_DNA"/>
</dbReference>
<dbReference type="Proteomes" id="UP001500403">
    <property type="component" value="Unassembled WGS sequence"/>
</dbReference>
<proteinExistence type="predicted"/>
<keyword evidence="2" id="KW-1133">Transmembrane helix</keyword>
<dbReference type="RefSeq" id="WP_344497717.1">
    <property type="nucleotide sequence ID" value="NZ_BAAAUD010000047.1"/>
</dbReference>
<keyword evidence="2" id="KW-0472">Membrane</keyword>
<sequence length="95" mass="9431">MPRPTAAQFAYGSATVVFSTLAMLLLSRTASGIGAAVIALAALALGVLVALTVPAPKRERTAPRAGDTTATEAAPDAVDHAARAHSAVGGHSLRG</sequence>
<feature type="transmembrane region" description="Helical" evidence="2">
    <location>
        <begin position="33"/>
        <end position="54"/>
    </location>
</feature>
<organism evidence="3 4">
    <name type="scientific">Streptomyces enissocaesilis</name>
    <dbReference type="NCBI Taxonomy" id="332589"/>
    <lineage>
        <taxon>Bacteria</taxon>
        <taxon>Bacillati</taxon>
        <taxon>Actinomycetota</taxon>
        <taxon>Actinomycetes</taxon>
        <taxon>Kitasatosporales</taxon>
        <taxon>Streptomycetaceae</taxon>
        <taxon>Streptomyces</taxon>
        <taxon>Streptomyces rochei group</taxon>
    </lineage>
</organism>
<feature type="transmembrane region" description="Helical" evidence="2">
    <location>
        <begin position="9"/>
        <end position="27"/>
    </location>
</feature>
<evidence type="ECO:0000313" key="4">
    <source>
        <dbReference type="Proteomes" id="UP001500403"/>
    </source>
</evidence>
<protein>
    <recommendedName>
        <fullName evidence="5">Secreted protein</fullName>
    </recommendedName>
</protein>
<name>A0ABP6K085_9ACTN</name>
<gene>
    <name evidence="3" type="ORF">GCM10010446_49240</name>
</gene>